<evidence type="ECO:0000256" key="3">
    <source>
        <dbReference type="ARBA" id="ARBA00022729"/>
    </source>
</evidence>
<reference evidence="6 7" key="1">
    <citation type="submission" date="2024-09" db="EMBL/GenBank/DDBJ databases">
        <title>A chromosome-level genome assembly of Gray's grenadier anchovy, Coilia grayii.</title>
        <authorList>
            <person name="Fu Z."/>
        </authorList>
    </citation>
    <scope>NUCLEOTIDE SEQUENCE [LARGE SCALE GENOMIC DNA]</scope>
    <source>
        <strain evidence="6">G4</strain>
        <tissue evidence="6">Muscle</tissue>
    </source>
</reference>
<proteinExistence type="predicted"/>
<feature type="chain" id="PRO_5044775785" description="Secreted protein" evidence="5">
    <location>
        <begin position="19"/>
        <end position="169"/>
    </location>
</feature>
<name>A0ABD1J330_9TELE</name>
<evidence type="ECO:0000313" key="7">
    <source>
        <dbReference type="Proteomes" id="UP001591681"/>
    </source>
</evidence>
<dbReference type="GO" id="GO:0005576">
    <property type="term" value="C:extracellular region"/>
    <property type="evidence" value="ECO:0007669"/>
    <property type="project" value="UniProtKB-SubCell"/>
</dbReference>
<evidence type="ECO:0000256" key="5">
    <source>
        <dbReference type="SAM" id="SignalP"/>
    </source>
</evidence>
<evidence type="ECO:0008006" key="8">
    <source>
        <dbReference type="Google" id="ProtNLM"/>
    </source>
</evidence>
<feature type="signal peptide" evidence="5">
    <location>
        <begin position="1"/>
        <end position="18"/>
    </location>
</feature>
<keyword evidence="4" id="KW-1015">Disulfide bond</keyword>
<dbReference type="AlphaFoldDB" id="A0ABD1J330"/>
<dbReference type="PANTHER" id="PTHR15444:SF4">
    <property type="entry name" value="SECRETED PHOSPHOPROTEIN 24"/>
    <property type="match status" value="1"/>
</dbReference>
<gene>
    <name evidence="6" type="ORF">ACEWY4_022758</name>
</gene>
<evidence type="ECO:0000256" key="4">
    <source>
        <dbReference type="ARBA" id="ARBA00023157"/>
    </source>
</evidence>
<evidence type="ECO:0000256" key="1">
    <source>
        <dbReference type="ARBA" id="ARBA00004613"/>
    </source>
</evidence>
<dbReference type="InterPro" id="IPR010892">
    <property type="entry name" value="Spp-24"/>
</dbReference>
<sequence>MMSLLAHLVLLQCACVFAIPLFRFSFRPVADMAQTVSLAELNRRTASPFLYAVNGRSVQQISEVGLNTFDIDLSLGFRETTCPRGGANHLGICLDMWSPSMVTGSCSSRVRVSRGYALLLSLHCVIDSSSSESSSEEEGVLVRVRAPIAAQVPGIVLCRGAGRCSRLLW</sequence>
<dbReference type="EMBL" id="JBHFQA010000020">
    <property type="protein sequence ID" value="KAL2080905.1"/>
    <property type="molecule type" value="Genomic_DNA"/>
</dbReference>
<dbReference type="Proteomes" id="UP001591681">
    <property type="component" value="Unassembled WGS sequence"/>
</dbReference>
<comment type="caution">
    <text evidence="6">The sequence shown here is derived from an EMBL/GenBank/DDBJ whole genome shotgun (WGS) entry which is preliminary data.</text>
</comment>
<keyword evidence="7" id="KW-1185">Reference proteome</keyword>
<keyword evidence="3 5" id="KW-0732">Signal</keyword>
<comment type="subcellular location">
    <subcellularLocation>
        <location evidence="1">Secreted</location>
    </subcellularLocation>
</comment>
<evidence type="ECO:0000313" key="6">
    <source>
        <dbReference type="EMBL" id="KAL2080905.1"/>
    </source>
</evidence>
<dbReference type="PANTHER" id="PTHR15444">
    <property type="entry name" value="SECRETED PHOSPHOPROTEIN 24"/>
    <property type="match status" value="1"/>
</dbReference>
<keyword evidence="2" id="KW-0964">Secreted</keyword>
<organism evidence="6 7">
    <name type="scientific">Coilia grayii</name>
    <name type="common">Gray's grenadier anchovy</name>
    <dbReference type="NCBI Taxonomy" id="363190"/>
    <lineage>
        <taxon>Eukaryota</taxon>
        <taxon>Metazoa</taxon>
        <taxon>Chordata</taxon>
        <taxon>Craniata</taxon>
        <taxon>Vertebrata</taxon>
        <taxon>Euteleostomi</taxon>
        <taxon>Actinopterygii</taxon>
        <taxon>Neopterygii</taxon>
        <taxon>Teleostei</taxon>
        <taxon>Clupei</taxon>
        <taxon>Clupeiformes</taxon>
        <taxon>Clupeoidei</taxon>
        <taxon>Engraulidae</taxon>
        <taxon>Coilinae</taxon>
        <taxon>Coilia</taxon>
    </lineage>
</organism>
<protein>
    <recommendedName>
        <fullName evidence="8">Secreted protein</fullName>
    </recommendedName>
</protein>
<accession>A0ABD1J330</accession>
<evidence type="ECO:0000256" key="2">
    <source>
        <dbReference type="ARBA" id="ARBA00022525"/>
    </source>
</evidence>